<keyword evidence="3" id="KW-1185">Reference proteome</keyword>
<sequence>MGIWQYSTHPEWLGHISSQISDSTLPNTNINPDINGEVGNNLDIGVNFQDLTQNPTSDILSPRLNKIQSPSTNPLETLKTRNLLNPLTPGSTPSDSTTTTDNKPQIFQPLLPHLKNPNSLFPSLSSPPPPSKPITLSTLKPLDLAAMKDNPLNKALESLLSQDLARPQTNASGEQSRQTSGNSGDSSDNRPVQRPFNPSTPRPSVNPSYQPSYPTSGIPSNQQPYTNSYPYSASQGQPYQQPPYQQPYQQTPYQQPYPNPYVASPVQPYTNPYGSGTPVYQQPYQPNPSNNYNNQNPVNPTNQNPNQIKYGIQRPQIP</sequence>
<reference evidence="3" key="1">
    <citation type="submission" date="2017-05" db="EMBL/GenBank/DDBJ databases">
        <title>Physiological properties and genetic analysis related to exopolysaccharide production of fresh-water unicellular cyanobacterium Aphanothece sacrum, Suizenji Nori, that has been cultured as a food source in Japan.</title>
        <authorList>
            <person name="Kanesaki Y."/>
            <person name="Yoshikawa S."/>
            <person name="Ohki K."/>
        </authorList>
    </citation>
    <scope>NUCLEOTIDE SEQUENCE [LARGE SCALE GENOMIC DNA]</scope>
    <source>
        <strain evidence="3">FPU1</strain>
    </source>
</reference>
<feature type="compositionally biased region" description="Low complexity" evidence="1">
    <location>
        <begin position="88"/>
        <end position="101"/>
    </location>
</feature>
<protein>
    <submittedName>
        <fullName evidence="2">Uncharacterized protein</fullName>
    </submittedName>
</protein>
<feature type="compositionally biased region" description="Low complexity" evidence="1">
    <location>
        <begin position="246"/>
        <end position="256"/>
    </location>
</feature>
<feature type="compositionally biased region" description="Low complexity" evidence="1">
    <location>
        <begin position="228"/>
        <end position="239"/>
    </location>
</feature>
<dbReference type="Proteomes" id="UP000287247">
    <property type="component" value="Unassembled WGS sequence"/>
</dbReference>
<proteinExistence type="predicted"/>
<feature type="compositionally biased region" description="Polar residues" evidence="1">
    <location>
        <begin position="167"/>
        <end position="227"/>
    </location>
</feature>
<dbReference type="EMBL" id="BDQK01000007">
    <property type="protein sequence ID" value="GBF80297.1"/>
    <property type="molecule type" value="Genomic_DNA"/>
</dbReference>
<dbReference type="AlphaFoldDB" id="A0A401IG76"/>
<gene>
    <name evidence="2" type="ORF">AsFPU1_1698</name>
</gene>
<evidence type="ECO:0000313" key="3">
    <source>
        <dbReference type="Proteomes" id="UP000287247"/>
    </source>
</evidence>
<feature type="compositionally biased region" description="Low complexity" evidence="1">
    <location>
        <begin position="114"/>
        <end position="124"/>
    </location>
</feature>
<comment type="caution">
    <text evidence="2">The sequence shown here is derived from an EMBL/GenBank/DDBJ whole genome shotgun (WGS) entry which is preliminary data.</text>
</comment>
<organism evidence="2 3">
    <name type="scientific">Aphanothece sacrum FPU1</name>
    <dbReference type="NCBI Taxonomy" id="1920663"/>
    <lineage>
        <taxon>Bacteria</taxon>
        <taxon>Bacillati</taxon>
        <taxon>Cyanobacteriota</taxon>
        <taxon>Cyanophyceae</taxon>
        <taxon>Oscillatoriophycideae</taxon>
        <taxon>Chroococcales</taxon>
        <taxon>Aphanothecaceae</taxon>
        <taxon>Aphanothece</taxon>
    </lineage>
</organism>
<name>A0A401IG76_APHSA</name>
<feature type="region of interest" description="Disordered" evidence="1">
    <location>
        <begin position="81"/>
        <end position="136"/>
    </location>
</feature>
<feature type="region of interest" description="Disordered" evidence="1">
    <location>
        <begin position="165"/>
        <end position="318"/>
    </location>
</feature>
<feature type="compositionally biased region" description="Low complexity" evidence="1">
    <location>
        <begin position="277"/>
        <end position="307"/>
    </location>
</feature>
<evidence type="ECO:0000256" key="1">
    <source>
        <dbReference type="SAM" id="MobiDB-lite"/>
    </source>
</evidence>
<evidence type="ECO:0000313" key="2">
    <source>
        <dbReference type="EMBL" id="GBF80297.1"/>
    </source>
</evidence>
<accession>A0A401IG76</accession>